<evidence type="ECO:0000313" key="3">
    <source>
        <dbReference type="EMBL" id="EXJ81898.1"/>
    </source>
</evidence>
<sequence>MSKNSQPSSPAASISGDVDDGISDLPCVLARHSSRDCYFDIKITHVERTTFGGSPAYQLRFKLDFARPFDVSKRIRSAAVDINLASIRVDRRQGPTVVGLTPEANLVCVAEHEVNSGQNVGVTIGAPGPAAGAISINAGRSWGDKTTFQGSRLFHGFLLGPDRARWKMYEEPKSQSGLPPSLELMVMVTTGSSFYVNASVRIQRWRGWGVFGAVHNVDASEVDGATARSYLVLRNRVLDGSSAALKKASDNITKILKEREENVQMLEDLANEHFPELNFDAVYGPSLAILKLHPLNAVNGLFDWKQINVPFQPHRLVLARQTGEARADNKNGIFDASAVSRRHAEVWANEDTGQVYIRDLGSRGGTFINGHHLSKGTAYMLHKGDQLQLGSDVVENGEQTIEYHKLLANVDFVGLWSHATTEDSLDSTLLDPWEIKMTAKLHTRKEHTLKVVNDKFDSWRIGDRNEELEGMLQVLQDVVDRRIETLALAHLVEDGRDVQLVVRREIERRASVDPVEDRESVRIERNRRVETLALDDPLEGGESEAENEEGSREGSGAEEEQDTSEADSSTISSRRSRRPSEARFPRAVYTTDSVFDDRYRYRPSRQRPGRYYDMDDDHYRYRPSRERPSGYSNKRGPEETSRTDTLIPRIQTGEEALANHRSVGRGWTEVKL</sequence>
<dbReference type="PROSITE" id="PS50006">
    <property type="entry name" value="FHA_DOMAIN"/>
    <property type="match status" value="1"/>
</dbReference>
<evidence type="ECO:0000259" key="2">
    <source>
        <dbReference type="PROSITE" id="PS50006"/>
    </source>
</evidence>
<dbReference type="OrthoDB" id="687730at2759"/>
<evidence type="ECO:0000256" key="1">
    <source>
        <dbReference type="SAM" id="MobiDB-lite"/>
    </source>
</evidence>
<name>W9XNX7_9EURO</name>
<feature type="compositionally biased region" description="Acidic residues" evidence="1">
    <location>
        <begin position="556"/>
        <end position="565"/>
    </location>
</feature>
<proteinExistence type="predicted"/>
<keyword evidence="4" id="KW-1185">Reference proteome</keyword>
<dbReference type="SUPFAM" id="SSF49879">
    <property type="entry name" value="SMAD/FHA domain"/>
    <property type="match status" value="1"/>
</dbReference>
<dbReference type="HOGENOM" id="CLU_462337_0_0_1"/>
<organism evidence="3 4">
    <name type="scientific">Capronia coronata CBS 617.96</name>
    <dbReference type="NCBI Taxonomy" id="1182541"/>
    <lineage>
        <taxon>Eukaryota</taxon>
        <taxon>Fungi</taxon>
        <taxon>Dikarya</taxon>
        <taxon>Ascomycota</taxon>
        <taxon>Pezizomycotina</taxon>
        <taxon>Eurotiomycetes</taxon>
        <taxon>Chaetothyriomycetidae</taxon>
        <taxon>Chaetothyriales</taxon>
        <taxon>Herpotrichiellaceae</taxon>
        <taxon>Capronia</taxon>
    </lineage>
</organism>
<feature type="region of interest" description="Disordered" evidence="1">
    <location>
        <begin position="532"/>
        <end position="585"/>
    </location>
</feature>
<protein>
    <recommendedName>
        <fullName evidence="2">FHA domain-containing protein</fullName>
    </recommendedName>
</protein>
<dbReference type="AlphaFoldDB" id="W9XNX7"/>
<dbReference type="RefSeq" id="XP_007727019.1">
    <property type="nucleotide sequence ID" value="XM_007728829.1"/>
</dbReference>
<dbReference type="eggNOG" id="KOG3872">
    <property type="taxonomic scope" value="Eukaryota"/>
</dbReference>
<dbReference type="InterPro" id="IPR008984">
    <property type="entry name" value="SMAD_FHA_dom_sf"/>
</dbReference>
<feature type="compositionally biased region" description="Acidic residues" evidence="1">
    <location>
        <begin position="536"/>
        <end position="548"/>
    </location>
</feature>
<dbReference type="PANTHER" id="PTHR15715">
    <property type="entry name" value="CENTROSOMAL PROTEIN OF 170 KDA"/>
    <property type="match status" value="1"/>
</dbReference>
<feature type="compositionally biased region" description="Basic and acidic residues" evidence="1">
    <location>
        <begin position="610"/>
        <end position="628"/>
    </location>
</feature>
<gene>
    <name evidence="3" type="ORF">A1O1_07964</name>
</gene>
<evidence type="ECO:0000313" key="4">
    <source>
        <dbReference type="Proteomes" id="UP000019484"/>
    </source>
</evidence>
<dbReference type="Gene3D" id="2.60.200.20">
    <property type="match status" value="1"/>
</dbReference>
<feature type="domain" description="FHA" evidence="2">
    <location>
        <begin position="316"/>
        <end position="373"/>
    </location>
</feature>
<dbReference type="Proteomes" id="UP000019484">
    <property type="component" value="Unassembled WGS sequence"/>
</dbReference>
<dbReference type="GeneID" id="19162818"/>
<dbReference type="Pfam" id="PF00498">
    <property type="entry name" value="FHA"/>
    <property type="match status" value="1"/>
</dbReference>
<dbReference type="STRING" id="1182541.W9XNX7"/>
<feature type="region of interest" description="Disordered" evidence="1">
    <location>
        <begin position="599"/>
        <end position="649"/>
    </location>
</feature>
<accession>W9XNX7</accession>
<reference evidence="3 4" key="1">
    <citation type="submission" date="2013-03" db="EMBL/GenBank/DDBJ databases">
        <title>The Genome Sequence of Capronia coronata CBS 617.96.</title>
        <authorList>
            <consortium name="The Broad Institute Genomics Platform"/>
            <person name="Cuomo C."/>
            <person name="de Hoog S."/>
            <person name="Gorbushina A."/>
            <person name="Walker B."/>
            <person name="Young S.K."/>
            <person name="Zeng Q."/>
            <person name="Gargeya S."/>
            <person name="Fitzgerald M."/>
            <person name="Haas B."/>
            <person name="Abouelleil A."/>
            <person name="Allen A.W."/>
            <person name="Alvarado L."/>
            <person name="Arachchi H.M."/>
            <person name="Berlin A.M."/>
            <person name="Chapman S.B."/>
            <person name="Gainer-Dewar J."/>
            <person name="Goldberg J."/>
            <person name="Griggs A."/>
            <person name="Gujja S."/>
            <person name="Hansen M."/>
            <person name="Howarth C."/>
            <person name="Imamovic A."/>
            <person name="Ireland A."/>
            <person name="Larimer J."/>
            <person name="McCowan C."/>
            <person name="Murphy C."/>
            <person name="Pearson M."/>
            <person name="Poon T.W."/>
            <person name="Priest M."/>
            <person name="Roberts A."/>
            <person name="Saif S."/>
            <person name="Shea T."/>
            <person name="Sisk P."/>
            <person name="Sykes S."/>
            <person name="Wortman J."/>
            <person name="Nusbaum C."/>
            <person name="Birren B."/>
        </authorList>
    </citation>
    <scope>NUCLEOTIDE SEQUENCE [LARGE SCALE GENOMIC DNA]</scope>
    <source>
        <strain evidence="3 4">CBS 617.96</strain>
    </source>
</reference>
<dbReference type="InterPro" id="IPR000253">
    <property type="entry name" value="FHA_dom"/>
</dbReference>
<comment type="caution">
    <text evidence="3">The sequence shown here is derived from an EMBL/GenBank/DDBJ whole genome shotgun (WGS) entry which is preliminary data.</text>
</comment>
<dbReference type="InterPro" id="IPR051176">
    <property type="entry name" value="Cent_Immune-Sig_Mod"/>
</dbReference>
<dbReference type="SMART" id="SM00240">
    <property type="entry name" value="FHA"/>
    <property type="match status" value="1"/>
</dbReference>
<dbReference type="PANTHER" id="PTHR15715:SF37">
    <property type="entry name" value="LD47843P"/>
    <property type="match status" value="1"/>
</dbReference>
<dbReference type="EMBL" id="AMWN01000007">
    <property type="protein sequence ID" value="EXJ81898.1"/>
    <property type="molecule type" value="Genomic_DNA"/>
</dbReference>